<keyword evidence="2" id="KW-1015">Disulfide bond</keyword>
<name>A0A814VK47_9BILA</name>
<dbReference type="EMBL" id="CAJNOU010001342">
    <property type="protein sequence ID" value="CAF1190068.1"/>
    <property type="molecule type" value="Genomic_DNA"/>
</dbReference>
<dbReference type="InterPro" id="IPR036861">
    <property type="entry name" value="Endochitinase-like_sf"/>
</dbReference>
<dbReference type="PANTHER" id="PTHR47849">
    <property type="entry name" value="CHITIN-BINDING LECTIN 1"/>
    <property type="match status" value="1"/>
</dbReference>
<feature type="domain" description="Chitin-binding type-1" evidence="4">
    <location>
        <begin position="222"/>
        <end position="261"/>
    </location>
</feature>
<feature type="domain" description="Chitin-binding type-1" evidence="4">
    <location>
        <begin position="99"/>
        <end position="135"/>
    </location>
</feature>
<sequence length="383" mass="41627">MNRSLIKLLIVPSLGLVLLLQSNANGQSQEGECESGMCRSKWGFCGTGPDYCSNTDPQSARQNQGEECPPGMCRSKWGFCGTGPEHCEGKHGSSNSTTKPQLTRKKCPLGMCRSKWGYCGTGPEYCEGKHGSSNSTAKPQLTRKKCPAGMCRSKWGYCGTGPAYCEGKHGSSNSTAKPQLTQNNQGKSCPPGMCRSKWGFCGTGPEYCEGKHGSSNSIANLQTTRKHPGKGCPAGMCRSKWGYCGKGPVYCGNTPSTSVDHKHKEDRSQSQRPISRNTFIGEGIHYIVSVGYTACGTMHNDNEYIAALNAIQFDRQTPKSNPQKNSLCNKLVHVHGPNGSVTVKIVDKCRECRYGDLALSKVAFKKVIGIIGVDRVKIKWNWF</sequence>
<dbReference type="InterPro" id="IPR001002">
    <property type="entry name" value="Chitin-bd_1"/>
</dbReference>
<dbReference type="CDD" id="cd22191">
    <property type="entry name" value="DPBB_RlpA_EXP_N-like"/>
    <property type="match status" value="1"/>
</dbReference>
<dbReference type="CDD" id="cd00035">
    <property type="entry name" value="ChtBD1"/>
    <property type="match status" value="5"/>
</dbReference>
<gene>
    <name evidence="6" type="ORF">FNK824_LOCUS6213</name>
    <name evidence="5" type="ORF">SEV965_LOCUS20541</name>
</gene>
<feature type="chain" id="PRO_5036410976" description="Chitin-binding type-1 domain-containing protein" evidence="3">
    <location>
        <begin position="27"/>
        <end position="383"/>
    </location>
</feature>
<evidence type="ECO:0000256" key="2">
    <source>
        <dbReference type="ARBA" id="ARBA00023157"/>
    </source>
</evidence>
<protein>
    <recommendedName>
        <fullName evidence="4">Chitin-binding type-1 domain-containing protein</fullName>
    </recommendedName>
</protein>
<dbReference type="AlphaFoldDB" id="A0A814VK47"/>
<dbReference type="SUPFAM" id="SSF57016">
    <property type="entry name" value="Plant lectins/antimicrobial peptides"/>
    <property type="match status" value="6"/>
</dbReference>
<dbReference type="SUPFAM" id="SSF50685">
    <property type="entry name" value="Barwin-like endoglucanases"/>
    <property type="match status" value="1"/>
</dbReference>
<feature type="domain" description="Chitin-binding type-1" evidence="4">
    <location>
        <begin position="61"/>
        <end position="96"/>
    </location>
</feature>
<comment type="caution">
    <text evidence="5">The sequence shown here is derived from an EMBL/GenBank/DDBJ whole genome shotgun (WGS) entry which is preliminary data.</text>
</comment>
<dbReference type="EMBL" id="CAJOBE010000529">
    <property type="protein sequence ID" value="CAF3655073.1"/>
    <property type="molecule type" value="Genomic_DNA"/>
</dbReference>
<reference evidence="5" key="1">
    <citation type="submission" date="2021-02" db="EMBL/GenBank/DDBJ databases">
        <authorList>
            <person name="Nowell W R."/>
        </authorList>
    </citation>
    <scope>NUCLEOTIDE SEQUENCE</scope>
</reference>
<dbReference type="Gene3D" id="3.30.60.10">
    <property type="entry name" value="Endochitinase-like"/>
    <property type="match status" value="6"/>
</dbReference>
<dbReference type="Proteomes" id="UP000663889">
    <property type="component" value="Unassembled WGS sequence"/>
</dbReference>
<feature type="domain" description="Chitin-binding type-1" evidence="4">
    <location>
        <begin position="182"/>
        <end position="217"/>
    </location>
</feature>
<keyword evidence="1" id="KW-0147">Chitin-binding</keyword>
<dbReference type="Pfam" id="PF00187">
    <property type="entry name" value="Chitin_bind_1"/>
    <property type="match status" value="6"/>
</dbReference>
<evidence type="ECO:0000313" key="5">
    <source>
        <dbReference type="EMBL" id="CAF1190068.1"/>
    </source>
</evidence>
<dbReference type="InterPro" id="IPR036908">
    <property type="entry name" value="RlpA-like_sf"/>
</dbReference>
<feature type="signal peptide" evidence="3">
    <location>
        <begin position="1"/>
        <end position="26"/>
    </location>
</feature>
<evidence type="ECO:0000256" key="1">
    <source>
        <dbReference type="ARBA" id="ARBA00022669"/>
    </source>
</evidence>
<feature type="domain" description="Chitin-binding type-1" evidence="4">
    <location>
        <begin position="138"/>
        <end position="174"/>
    </location>
</feature>
<evidence type="ECO:0000259" key="4">
    <source>
        <dbReference type="SMART" id="SM00270"/>
    </source>
</evidence>
<keyword evidence="3" id="KW-0732">Signal</keyword>
<feature type="domain" description="Chitin-binding type-1" evidence="4">
    <location>
        <begin position="23"/>
        <end position="58"/>
    </location>
</feature>
<dbReference type="Proteomes" id="UP000663874">
    <property type="component" value="Unassembled WGS sequence"/>
</dbReference>
<dbReference type="SMART" id="SM00270">
    <property type="entry name" value="ChtBD1"/>
    <property type="match status" value="6"/>
</dbReference>
<evidence type="ECO:0000256" key="3">
    <source>
        <dbReference type="SAM" id="SignalP"/>
    </source>
</evidence>
<accession>A0A814VK47</accession>
<evidence type="ECO:0000313" key="7">
    <source>
        <dbReference type="Proteomes" id="UP000663889"/>
    </source>
</evidence>
<proteinExistence type="predicted"/>
<organism evidence="5 7">
    <name type="scientific">Rotaria sordida</name>
    <dbReference type="NCBI Taxonomy" id="392033"/>
    <lineage>
        <taxon>Eukaryota</taxon>
        <taxon>Metazoa</taxon>
        <taxon>Spiralia</taxon>
        <taxon>Gnathifera</taxon>
        <taxon>Rotifera</taxon>
        <taxon>Eurotatoria</taxon>
        <taxon>Bdelloidea</taxon>
        <taxon>Philodinida</taxon>
        <taxon>Philodinidae</taxon>
        <taxon>Rotaria</taxon>
    </lineage>
</organism>
<dbReference type="GO" id="GO:0008061">
    <property type="term" value="F:chitin binding"/>
    <property type="evidence" value="ECO:0007669"/>
    <property type="project" value="UniProtKB-KW"/>
</dbReference>
<evidence type="ECO:0000313" key="6">
    <source>
        <dbReference type="EMBL" id="CAF3655073.1"/>
    </source>
</evidence>
<dbReference type="Gene3D" id="2.40.40.10">
    <property type="entry name" value="RlpA-like domain"/>
    <property type="match status" value="1"/>
</dbReference>
<dbReference type="PANTHER" id="PTHR47849:SF8">
    <property type="entry name" value="LECTIN"/>
    <property type="match status" value="1"/>
</dbReference>